<dbReference type="Proteomes" id="UP000053477">
    <property type="component" value="Unassembled WGS sequence"/>
</dbReference>
<evidence type="ECO:0000313" key="3">
    <source>
        <dbReference type="Proteomes" id="UP000053477"/>
    </source>
</evidence>
<dbReference type="EMBL" id="KQ086145">
    <property type="protein sequence ID" value="KLO07355.1"/>
    <property type="molecule type" value="Genomic_DNA"/>
</dbReference>
<protein>
    <submittedName>
        <fullName evidence="2">Uncharacterized protein</fullName>
    </submittedName>
</protein>
<proteinExistence type="predicted"/>
<sequence length="258" mass="28299">MVQQLWRNGGCNVGGAAPPAANTRTPMKHRVKRMPDPESVGGRGRAGEAGGTWGGAQGPGGKAGGERGSAVHARNGPRDNFWWLLKEVPRTCGQPQKWPGIRVFRISIEIHAFCLFWEQLFPKWMGHAAATGAGGISKPGFSNPLILNMASASHGFAWVARNRQWGLLQCTPHCFLHSSTSPEPIGTFLANRSALPKPPWEKQKIIFVIARPSVRMRSIKGPYNRFPQINCCTNLEFPRCFVMVISVLAQPGAWIGLW</sequence>
<accession>A0A0H2R6C1</accession>
<name>A0A0H2R6C1_9AGAM</name>
<keyword evidence="3" id="KW-1185">Reference proteome</keyword>
<dbReference type="AlphaFoldDB" id="A0A0H2R6C1"/>
<reference evidence="2 3" key="1">
    <citation type="submission" date="2015-04" db="EMBL/GenBank/DDBJ databases">
        <title>Complete genome sequence of Schizopora paradoxa KUC8140, a cosmopolitan wood degrader in East Asia.</title>
        <authorList>
            <consortium name="DOE Joint Genome Institute"/>
            <person name="Min B."/>
            <person name="Park H."/>
            <person name="Jang Y."/>
            <person name="Kim J.-J."/>
            <person name="Kim K.H."/>
            <person name="Pangilinan J."/>
            <person name="Lipzen A."/>
            <person name="Riley R."/>
            <person name="Grigoriev I.V."/>
            <person name="Spatafora J.W."/>
            <person name="Choi I.-G."/>
        </authorList>
    </citation>
    <scope>NUCLEOTIDE SEQUENCE [LARGE SCALE GENOMIC DNA]</scope>
    <source>
        <strain evidence="2 3">KUC8140</strain>
    </source>
</reference>
<organism evidence="2 3">
    <name type="scientific">Schizopora paradoxa</name>
    <dbReference type="NCBI Taxonomy" id="27342"/>
    <lineage>
        <taxon>Eukaryota</taxon>
        <taxon>Fungi</taxon>
        <taxon>Dikarya</taxon>
        <taxon>Basidiomycota</taxon>
        <taxon>Agaricomycotina</taxon>
        <taxon>Agaricomycetes</taxon>
        <taxon>Hymenochaetales</taxon>
        <taxon>Schizoporaceae</taxon>
        <taxon>Schizopora</taxon>
    </lineage>
</organism>
<evidence type="ECO:0000256" key="1">
    <source>
        <dbReference type="SAM" id="MobiDB-lite"/>
    </source>
</evidence>
<evidence type="ECO:0000313" key="2">
    <source>
        <dbReference type="EMBL" id="KLO07355.1"/>
    </source>
</evidence>
<gene>
    <name evidence="2" type="ORF">SCHPADRAFT_894739</name>
</gene>
<feature type="region of interest" description="Disordered" evidence="1">
    <location>
        <begin position="7"/>
        <end position="73"/>
    </location>
</feature>
<dbReference type="InParanoid" id="A0A0H2R6C1"/>
<feature type="compositionally biased region" description="Gly residues" evidence="1">
    <location>
        <begin position="41"/>
        <end position="67"/>
    </location>
</feature>